<protein>
    <submittedName>
        <fullName evidence="3">Putative F420-dependent oxidoreductase, family</fullName>
    </submittedName>
</protein>
<dbReference type="SUPFAM" id="SSF51679">
    <property type="entry name" value="Bacterial luciferase-like"/>
    <property type="match status" value="1"/>
</dbReference>
<name>A0A0U1DHG7_9MYCO</name>
<feature type="region of interest" description="Disordered" evidence="1">
    <location>
        <begin position="113"/>
        <end position="169"/>
    </location>
</feature>
<feature type="domain" description="Luciferase-like" evidence="2">
    <location>
        <begin position="15"/>
        <end position="106"/>
    </location>
</feature>
<reference evidence="3 4" key="1">
    <citation type="submission" date="2015-03" db="EMBL/GenBank/DDBJ databases">
        <authorList>
            <person name="Murphy D."/>
        </authorList>
    </citation>
    <scope>NUCLEOTIDE SEQUENCE [LARGE SCALE GENOMIC DNA]</scope>
    <source>
        <strain evidence="3 4">D16</strain>
    </source>
</reference>
<dbReference type="Pfam" id="PF00296">
    <property type="entry name" value="Bac_luciferase"/>
    <property type="match status" value="1"/>
</dbReference>
<evidence type="ECO:0000259" key="2">
    <source>
        <dbReference type="Pfam" id="PF00296"/>
    </source>
</evidence>
<proteinExistence type="predicted"/>
<dbReference type="GO" id="GO:0016705">
    <property type="term" value="F:oxidoreductase activity, acting on paired donors, with incorporation or reduction of molecular oxygen"/>
    <property type="evidence" value="ECO:0007669"/>
    <property type="project" value="InterPro"/>
</dbReference>
<organism evidence="3 4">
    <name type="scientific">Mycolicibacterium conceptionense</name>
    <dbReference type="NCBI Taxonomy" id="451644"/>
    <lineage>
        <taxon>Bacteria</taxon>
        <taxon>Bacillati</taxon>
        <taxon>Actinomycetota</taxon>
        <taxon>Actinomycetes</taxon>
        <taxon>Mycobacteriales</taxon>
        <taxon>Mycobacteriaceae</taxon>
        <taxon>Mycolicibacterium</taxon>
    </lineage>
</organism>
<evidence type="ECO:0000256" key="1">
    <source>
        <dbReference type="SAM" id="MobiDB-lite"/>
    </source>
</evidence>
<evidence type="ECO:0000313" key="3">
    <source>
        <dbReference type="EMBL" id="CQD16666.1"/>
    </source>
</evidence>
<gene>
    <name evidence="3" type="ORF">BN970_03558</name>
</gene>
<dbReference type="InterPro" id="IPR036661">
    <property type="entry name" value="Luciferase-like_sf"/>
</dbReference>
<evidence type="ECO:0000313" key="4">
    <source>
        <dbReference type="Proteomes" id="UP000182227"/>
    </source>
</evidence>
<dbReference type="Proteomes" id="UP000182227">
    <property type="component" value="Unassembled WGS sequence"/>
</dbReference>
<dbReference type="Gene3D" id="3.20.20.30">
    <property type="entry name" value="Luciferase-like domain"/>
    <property type="match status" value="1"/>
</dbReference>
<dbReference type="AlphaFoldDB" id="A0A0U1DHG7"/>
<sequence length="169" mass="18050">MLGFSLPQFGVSAEEEIGEFASRAEQLGADSFWVGDRLLAAQHPSVGYRGSDEVPAEFRRSMDPFVALTVAASATARAVLGTSVLVAPFYSPLLLARQLTSIDVVSRVGWRPASGSAGHLRNTKPPEPHSPIAVRNSTNSSMYSRRRGPPTSPLSTRDPGGLYRRPGSA</sequence>
<dbReference type="EMBL" id="CTEF01000002">
    <property type="protein sequence ID" value="CQD16666.1"/>
    <property type="molecule type" value="Genomic_DNA"/>
</dbReference>
<dbReference type="InterPro" id="IPR011251">
    <property type="entry name" value="Luciferase-like_dom"/>
</dbReference>
<accession>A0A0U1DHG7</accession>